<evidence type="ECO:0000313" key="5">
    <source>
        <dbReference type="Proteomes" id="UP000678499"/>
    </source>
</evidence>
<accession>A0A7R9GBM4</accession>
<dbReference type="SUPFAM" id="SSF48403">
    <property type="entry name" value="Ankyrin repeat"/>
    <property type="match status" value="1"/>
</dbReference>
<dbReference type="Gene3D" id="1.25.40.20">
    <property type="entry name" value="Ankyrin repeat-containing domain"/>
    <property type="match status" value="1"/>
</dbReference>
<evidence type="ECO:0000256" key="1">
    <source>
        <dbReference type="ARBA" id="ARBA00022737"/>
    </source>
</evidence>
<organism evidence="4">
    <name type="scientific">Notodromas monacha</name>
    <dbReference type="NCBI Taxonomy" id="399045"/>
    <lineage>
        <taxon>Eukaryota</taxon>
        <taxon>Metazoa</taxon>
        <taxon>Ecdysozoa</taxon>
        <taxon>Arthropoda</taxon>
        <taxon>Crustacea</taxon>
        <taxon>Oligostraca</taxon>
        <taxon>Ostracoda</taxon>
        <taxon>Podocopa</taxon>
        <taxon>Podocopida</taxon>
        <taxon>Cypridocopina</taxon>
        <taxon>Cypridoidea</taxon>
        <taxon>Cyprididae</taxon>
        <taxon>Notodromas</taxon>
    </lineage>
</organism>
<dbReference type="PANTHER" id="PTHR24198:SF165">
    <property type="entry name" value="ANKYRIN REPEAT-CONTAINING PROTEIN-RELATED"/>
    <property type="match status" value="1"/>
</dbReference>
<feature type="repeat" description="ANK" evidence="3">
    <location>
        <begin position="40"/>
        <end position="66"/>
    </location>
</feature>
<keyword evidence="2 3" id="KW-0040">ANK repeat</keyword>
<dbReference type="EMBL" id="CAJPEX010000612">
    <property type="protein sequence ID" value="CAG0916532.1"/>
    <property type="molecule type" value="Genomic_DNA"/>
</dbReference>
<dbReference type="InterPro" id="IPR002110">
    <property type="entry name" value="Ankyrin_rpt"/>
</dbReference>
<keyword evidence="1" id="KW-0677">Repeat</keyword>
<evidence type="ECO:0000256" key="2">
    <source>
        <dbReference type="ARBA" id="ARBA00023043"/>
    </source>
</evidence>
<feature type="repeat" description="ANK" evidence="3">
    <location>
        <begin position="142"/>
        <end position="174"/>
    </location>
</feature>
<dbReference type="Proteomes" id="UP000678499">
    <property type="component" value="Unassembled WGS sequence"/>
</dbReference>
<evidence type="ECO:0000313" key="4">
    <source>
        <dbReference type="EMBL" id="CAD7276380.1"/>
    </source>
</evidence>
<proteinExistence type="predicted"/>
<dbReference type="Pfam" id="PF12796">
    <property type="entry name" value="Ank_2"/>
    <property type="match status" value="2"/>
</dbReference>
<dbReference type="OrthoDB" id="9995210at2759"/>
<dbReference type="AlphaFoldDB" id="A0A7R9GBM4"/>
<reference evidence="4" key="1">
    <citation type="submission" date="2020-11" db="EMBL/GenBank/DDBJ databases">
        <authorList>
            <person name="Tran Van P."/>
        </authorList>
    </citation>
    <scope>NUCLEOTIDE SEQUENCE</scope>
</reference>
<dbReference type="PROSITE" id="PS50297">
    <property type="entry name" value="ANK_REP_REGION"/>
    <property type="match status" value="3"/>
</dbReference>
<dbReference type="PROSITE" id="PS50088">
    <property type="entry name" value="ANK_REPEAT"/>
    <property type="match status" value="3"/>
</dbReference>
<dbReference type="PANTHER" id="PTHR24198">
    <property type="entry name" value="ANKYRIN REPEAT AND PROTEIN KINASE DOMAIN-CONTAINING PROTEIN"/>
    <property type="match status" value="1"/>
</dbReference>
<keyword evidence="5" id="KW-1185">Reference proteome</keyword>
<feature type="repeat" description="ANK" evidence="3">
    <location>
        <begin position="81"/>
        <end position="107"/>
    </location>
</feature>
<sequence length="333" mass="38049">MAAHAAERIAVLIGKFVCEDVGLYEFVRQNPSFLEKKVVDGKNLLHLAVQSDDVELVEKILDAGFNKVLHTMVVNEPDDNKYWTPLSYAAFQRNVDLVNLLLAAGANPSNGAPLLFACQYDEACAARLMEAGADVNDMYAETGETCLHAAVRGGRLWVIHQLLHQGADPTRTDANGVTPSALAAEFDNPDLAALLRKAEQTWPQMREKLRMQRAKLQDERVKSLLPAKQSVYPFGRTLFVVNKRRPNDQLLPKVHRWSVVESSHHPNILKVKNALDEKWHYLCIMCNNYTTPRKSNMDRHVRIHFRDYPLDRRFRHVRVPQEEPLQSDFIWKH</sequence>
<protein>
    <submittedName>
        <fullName evidence="4">Uncharacterized protein</fullName>
    </submittedName>
</protein>
<dbReference type="InterPro" id="IPR036770">
    <property type="entry name" value="Ankyrin_rpt-contain_sf"/>
</dbReference>
<gene>
    <name evidence="4" type="ORF">NMOB1V02_LOCUS4145</name>
</gene>
<dbReference type="SMART" id="SM00248">
    <property type="entry name" value="ANK"/>
    <property type="match status" value="4"/>
</dbReference>
<dbReference type="EMBL" id="OA882649">
    <property type="protein sequence ID" value="CAD7276380.1"/>
    <property type="molecule type" value="Genomic_DNA"/>
</dbReference>
<name>A0A7R9GBM4_9CRUS</name>
<evidence type="ECO:0000256" key="3">
    <source>
        <dbReference type="PROSITE-ProRule" id="PRU00023"/>
    </source>
</evidence>